<reference evidence="1 2" key="1">
    <citation type="submission" date="2021-06" db="EMBL/GenBank/DDBJ databases">
        <title>Caerostris extrusa draft genome.</title>
        <authorList>
            <person name="Kono N."/>
            <person name="Arakawa K."/>
        </authorList>
    </citation>
    <scope>NUCLEOTIDE SEQUENCE [LARGE SCALE GENOMIC DNA]</scope>
</reference>
<name>A0AAV4Y3K3_CAEEX</name>
<gene>
    <name evidence="1" type="ORF">CEXT_555181</name>
</gene>
<proteinExistence type="predicted"/>
<evidence type="ECO:0000313" key="1">
    <source>
        <dbReference type="EMBL" id="GIZ00729.1"/>
    </source>
</evidence>
<comment type="caution">
    <text evidence="1">The sequence shown here is derived from an EMBL/GenBank/DDBJ whole genome shotgun (WGS) entry which is preliminary data.</text>
</comment>
<accession>A0AAV4Y3K3</accession>
<dbReference type="AlphaFoldDB" id="A0AAV4Y3K3"/>
<sequence length="165" mass="18250">MAEREVSYEAIKQIPSSAQRPEPDTCTFAHGTLVRNASSIMESLSPFNTVASTQSVAGCLTRVLTPPPPGPCSTLSAIYYSSCEQLSVRPGVVNNRPPPLCCCTMDCYMGVAGSQRYSKLNQSREAGISDVAGDRQLRNRGLHVDACSSRKEFKRKIMWWKEEWQ</sequence>
<evidence type="ECO:0000313" key="2">
    <source>
        <dbReference type="Proteomes" id="UP001054945"/>
    </source>
</evidence>
<protein>
    <submittedName>
        <fullName evidence="1">Uncharacterized protein</fullName>
    </submittedName>
</protein>
<dbReference type="Proteomes" id="UP001054945">
    <property type="component" value="Unassembled WGS sequence"/>
</dbReference>
<dbReference type="EMBL" id="BPLR01001198">
    <property type="protein sequence ID" value="GIZ00729.1"/>
    <property type="molecule type" value="Genomic_DNA"/>
</dbReference>
<keyword evidence="2" id="KW-1185">Reference proteome</keyword>
<organism evidence="1 2">
    <name type="scientific">Caerostris extrusa</name>
    <name type="common">Bark spider</name>
    <name type="synonym">Caerostris bankana</name>
    <dbReference type="NCBI Taxonomy" id="172846"/>
    <lineage>
        <taxon>Eukaryota</taxon>
        <taxon>Metazoa</taxon>
        <taxon>Ecdysozoa</taxon>
        <taxon>Arthropoda</taxon>
        <taxon>Chelicerata</taxon>
        <taxon>Arachnida</taxon>
        <taxon>Araneae</taxon>
        <taxon>Araneomorphae</taxon>
        <taxon>Entelegynae</taxon>
        <taxon>Araneoidea</taxon>
        <taxon>Araneidae</taxon>
        <taxon>Caerostris</taxon>
    </lineage>
</organism>